<dbReference type="RefSeq" id="WP_160042529.1">
    <property type="nucleotide sequence ID" value="NZ_BORQ01000003.1"/>
</dbReference>
<protein>
    <submittedName>
        <fullName evidence="2">Uncharacterized protein</fullName>
    </submittedName>
</protein>
<accession>A0A919XIT5</accession>
<gene>
    <name evidence="2" type="ORF">J2TS6_27910</name>
</gene>
<keyword evidence="1" id="KW-1133">Transmembrane helix</keyword>
<comment type="caution">
    <text evidence="2">The sequence shown here is derived from an EMBL/GenBank/DDBJ whole genome shotgun (WGS) entry which is preliminary data.</text>
</comment>
<sequence length="178" mass="19867">MGKRWYIVVIVLLLASNGVTLGLLIPRLSGPAKLPDSGKEWEAFTLNGQSKYWQVEDFKIIRTASGIFRGNGSLRYIGDPDHFKPYDYFGYAFFERPGEGSPKPVLSYAETSKGRSIDIPSAAWHISSIKGTVSDWELAESQADLSRSHMEVSWKDNGGMLHQELIPMSVTEAYSSME</sequence>
<keyword evidence="1" id="KW-0472">Membrane</keyword>
<organism evidence="2 3">
    <name type="scientific">Paenibacillus albilobatus</name>
    <dbReference type="NCBI Taxonomy" id="2716884"/>
    <lineage>
        <taxon>Bacteria</taxon>
        <taxon>Bacillati</taxon>
        <taxon>Bacillota</taxon>
        <taxon>Bacilli</taxon>
        <taxon>Bacillales</taxon>
        <taxon>Paenibacillaceae</taxon>
        <taxon>Paenibacillus</taxon>
    </lineage>
</organism>
<feature type="transmembrane region" description="Helical" evidence="1">
    <location>
        <begin position="6"/>
        <end position="25"/>
    </location>
</feature>
<dbReference type="AlphaFoldDB" id="A0A919XIT5"/>
<dbReference type="Proteomes" id="UP000679779">
    <property type="component" value="Unassembled WGS sequence"/>
</dbReference>
<evidence type="ECO:0000256" key="1">
    <source>
        <dbReference type="SAM" id="Phobius"/>
    </source>
</evidence>
<evidence type="ECO:0000313" key="3">
    <source>
        <dbReference type="Proteomes" id="UP000679779"/>
    </source>
</evidence>
<proteinExistence type="predicted"/>
<evidence type="ECO:0000313" key="2">
    <source>
        <dbReference type="EMBL" id="GIO31650.1"/>
    </source>
</evidence>
<reference evidence="2" key="1">
    <citation type="submission" date="2021-03" db="EMBL/GenBank/DDBJ databases">
        <title>Antimicrobial resistance genes in bacteria isolated from Japanese honey, and their potential for conferring macrolide and lincosamide resistance in the American foulbrood pathogen Paenibacillus larvae.</title>
        <authorList>
            <person name="Okamoto M."/>
            <person name="Kumagai M."/>
            <person name="Kanamori H."/>
            <person name="Takamatsu D."/>
        </authorList>
    </citation>
    <scope>NUCLEOTIDE SEQUENCE</scope>
    <source>
        <strain evidence="2">J2TS6</strain>
    </source>
</reference>
<name>A0A919XIT5_9BACL</name>
<keyword evidence="3" id="KW-1185">Reference proteome</keyword>
<keyword evidence="1" id="KW-0812">Transmembrane</keyword>
<dbReference type="EMBL" id="BORQ01000003">
    <property type="protein sequence ID" value="GIO31650.1"/>
    <property type="molecule type" value="Genomic_DNA"/>
</dbReference>